<feature type="transmembrane region" description="Helical" evidence="1">
    <location>
        <begin position="133"/>
        <end position="154"/>
    </location>
</feature>
<sequence length="433" mass="46654">MNTRTLDLDQLRQQWTAQGRELDAHLQLDVNAVRRRLAAGTATALQRQKLRRGLALLAGAGLLAALLAFMTAHTGDPPYLLLALPLALLTLFAGSVDAREWLVLRQIDFAQPLARLRTQYDELRARRLQLARLIAQLSVLLWLPMILVAVKGLAGVDLLRRLPPSVILVNLSLGLIAIPLLGAVTRWAASRWPQSTALRRFGDSVAGGDWQHTSAQLDRQLDFEHDLASAPLHAVRRAAAAPLPAAVEALRRSACRRSDLGIAAICVLILGGGVFNAQHGSSASALIPGIVLHLLAVGWLIAAIQQRDALAAPDAGDASSWRERLGRALHRREVLLQSYVVALPLLSLALLQVLGLALAAADLWQLLGLATWLGLGVPALIASVLLYRHWRRAAPHFAARLVEALSLGSLHRAKAVIRASSAADDDAAQREAA</sequence>
<reference evidence="2" key="1">
    <citation type="submission" date="2022-07" db="EMBL/GenBank/DDBJ databases">
        <title>Tahibacter sp., a new gammaproteobacterium isolated from the silt sample collected at pig farm.</title>
        <authorList>
            <person name="Chen H."/>
        </authorList>
    </citation>
    <scope>NUCLEOTIDE SEQUENCE</scope>
    <source>
        <strain evidence="2">P2K</strain>
    </source>
</reference>
<proteinExistence type="predicted"/>
<feature type="transmembrane region" description="Helical" evidence="1">
    <location>
        <begin position="285"/>
        <end position="304"/>
    </location>
</feature>
<keyword evidence="3" id="KW-1185">Reference proteome</keyword>
<keyword evidence="1" id="KW-1133">Transmembrane helix</keyword>
<gene>
    <name evidence="2" type="ORF">NM961_15580</name>
</gene>
<feature type="transmembrane region" description="Helical" evidence="1">
    <location>
        <begin position="334"/>
        <end position="360"/>
    </location>
</feature>
<name>A0ABT1QV32_9GAMM</name>
<evidence type="ECO:0000313" key="3">
    <source>
        <dbReference type="Proteomes" id="UP001165498"/>
    </source>
</evidence>
<evidence type="ECO:0000256" key="1">
    <source>
        <dbReference type="SAM" id="Phobius"/>
    </source>
</evidence>
<evidence type="ECO:0000313" key="2">
    <source>
        <dbReference type="EMBL" id="MCQ4166142.1"/>
    </source>
</evidence>
<organism evidence="2 3">
    <name type="scientific">Tahibacter harae</name>
    <dbReference type="NCBI Taxonomy" id="2963937"/>
    <lineage>
        <taxon>Bacteria</taxon>
        <taxon>Pseudomonadati</taxon>
        <taxon>Pseudomonadota</taxon>
        <taxon>Gammaproteobacteria</taxon>
        <taxon>Lysobacterales</taxon>
        <taxon>Rhodanobacteraceae</taxon>
        <taxon>Tahibacter</taxon>
    </lineage>
</organism>
<comment type="caution">
    <text evidence="2">The sequence shown here is derived from an EMBL/GenBank/DDBJ whole genome shotgun (WGS) entry which is preliminary data.</text>
</comment>
<feature type="transmembrane region" description="Helical" evidence="1">
    <location>
        <begin position="260"/>
        <end position="279"/>
    </location>
</feature>
<keyword evidence="1" id="KW-0812">Transmembrane</keyword>
<feature type="transmembrane region" description="Helical" evidence="1">
    <location>
        <begin position="366"/>
        <end position="387"/>
    </location>
</feature>
<dbReference type="Proteomes" id="UP001165498">
    <property type="component" value="Unassembled WGS sequence"/>
</dbReference>
<accession>A0ABT1QV32</accession>
<keyword evidence="1" id="KW-0472">Membrane</keyword>
<protein>
    <submittedName>
        <fullName evidence="2">Uncharacterized protein</fullName>
    </submittedName>
</protein>
<feature type="transmembrane region" description="Helical" evidence="1">
    <location>
        <begin position="78"/>
        <end position="96"/>
    </location>
</feature>
<dbReference type="EMBL" id="JANFQO010000014">
    <property type="protein sequence ID" value="MCQ4166142.1"/>
    <property type="molecule type" value="Genomic_DNA"/>
</dbReference>
<feature type="transmembrane region" description="Helical" evidence="1">
    <location>
        <begin position="54"/>
        <end position="72"/>
    </location>
</feature>
<dbReference type="RefSeq" id="WP_255915329.1">
    <property type="nucleotide sequence ID" value="NZ_JANFQO010000014.1"/>
</dbReference>
<feature type="transmembrane region" description="Helical" evidence="1">
    <location>
        <begin position="166"/>
        <end position="189"/>
    </location>
</feature>